<evidence type="ECO:0000313" key="12">
    <source>
        <dbReference type="Proteomes" id="UP001232445"/>
    </source>
</evidence>
<dbReference type="Proteomes" id="UP001232445">
    <property type="component" value="Unassembled WGS sequence"/>
</dbReference>
<protein>
    <submittedName>
        <fullName evidence="11">Cell volume regulation protein A</fullName>
    </submittedName>
</protein>
<proteinExistence type="predicted"/>
<keyword evidence="3" id="KW-0050">Antiport</keyword>
<keyword evidence="4" id="KW-1003">Cell membrane</keyword>
<feature type="transmembrane region" description="Helical" evidence="9">
    <location>
        <begin position="94"/>
        <end position="115"/>
    </location>
</feature>
<feature type="domain" description="RCK C-terminal" evidence="10">
    <location>
        <begin position="408"/>
        <end position="489"/>
    </location>
</feature>
<dbReference type="PANTHER" id="PTHR32507">
    <property type="entry name" value="NA(+)/H(+) ANTIPORTER 1"/>
    <property type="match status" value="1"/>
</dbReference>
<feature type="transmembrane region" description="Helical" evidence="9">
    <location>
        <begin position="12"/>
        <end position="32"/>
    </location>
</feature>
<name>A0ABU0CY70_9BACI</name>
<dbReference type="Pfam" id="PF02080">
    <property type="entry name" value="TrkA_C"/>
    <property type="match status" value="1"/>
</dbReference>
<feature type="transmembrane region" description="Helical" evidence="9">
    <location>
        <begin position="308"/>
        <end position="330"/>
    </location>
</feature>
<dbReference type="InterPro" id="IPR038770">
    <property type="entry name" value="Na+/solute_symporter_sf"/>
</dbReference>
<evidence type="ECO:0000256" key="9">
    <source>
        <dbReference type="SAM" id="Phobius"/>
    </source>
</evidence>
<evidence type="ECO:0000256" key="3">
    <source>
        <dbReference type="ARBA" id="ARBA00022449"/>
    </source>
</evidence>
<evidence type="ECO:0000256" key="4">
    <source>
        <dbReference type="ARBA" id="ARBA00022475"/>
    </source>
</evidence>
<keyword evidence="6 9" id="KW-1133">Transmembrane helix</keyword>
<dbReference type="InterPro" id="IPR006037">
    <property type="entry name" value="RCK_C"/>
</dbReference>
<evidence type="ECO:0000256" key="8">
    <source>
        <dbReference type="ARBA" id="ARBA00023136"/>
    </source>
</evidence>
<dbReference type="Gene3D" id="1.20.1530.20">
    <property type="match status" value="1"/>
</dbReference>
<dbReference type="Pfam" id="PF00999">
    <property type="entry name" value="Na_H_Exchanger"/>
    <property type="match status" value="1"/>
</dbReference>
<keyword evidence="2" id="KW-0813">Transport</keyword>
<feature type="transmembrane region" description="Helical" evidence="9">
    <location>
        <begin position="278"/>
        <end position="296"/>
    </location>
</feature>
<comment type="subcellular location">
    <subcellularLocation>
        <location evidence="1">Cell membrane</location>
        <topology evidence="1">Multi-pass membrane protein</topology>
    </subcellularLocation>
</comment>
<dbReference type="Gene3D" id="3.30.70.1450">
    <property type="entry name" value="Regulator of K+ conductance, C-terminal domain"/>
    <property type="match status" value="1"/>
</dbReference>
<dbReference type="NCBIfam" id="NF003715">
    <property type="entry name" value="PRK05326.1-2"/>
    <property type="match status" value="1"/>
</dbReference>
<keyword evidence="7" id="KW-0406">Ion transport</keyword>
<evidence type="ECO:0000256" key="7">
    <source>
        <dbReference type="ARBA" id="ARBA00023065"/>
    </source>
</evidence>
<evidence type="ECO:0000256" key="6">
    <source>
        <dbReference type="ARBA" id="ARBA00022989"/>
    </source>
</evidence>
<organism evidence="11 12">
    <name type="scientific">Caldalkalibacillus uzonensis</name>
    <dbReference type="NCBI Taxonomy" id="353224"/>
    <lineage>
        <taxon>Bacteria</taxon>
        <taxon>Bacillati</taxon>
        <taxon>Bacillota</taxon>
        <taxon>Bacilli</taxon>
        <taxon>Bacillales</taxon>
        <taxon>Bacillaceae</taxon>
        <taxon>Caldalkalibacillus</taxon>
    </lineage>
</organism>
<sequence>MTMMNIGIDTDQFIFLFSLLLITGVLAAKFSYKFGVPALILFIGLGMIVGSDGLGIIYFDNASLAQLFGILALIIILFEGGLQTKWDNIKAVAYPSLTLATLGVVLTAFFVGIAVKLILDVTWLEAFLFGAIVGSTDAAAVFAVLRGKNIQKKLESTLEAESGTNDPMAMFLTLSLIELIRLDQGNLLLLIPQFLWQMGAGLLLGYVIGRGAVWVLRQIRLDSGGLYPVLGLGMAILGYGVTAIIGASGLLAVYILALVIGNADVPYRHAIFRFHEGFAWMMQILMFILLGLLVFPSEIIGTVMLKGLLISIILMFIARPLSVFISMVFFRYTFRENLFLAWSGLRGAVPIVLATYPLLAGLENSHLFFNLVFFVVLTSALIQGSTISPLAKKLGLVGPPEPSSPHSLELVSLGETNAEIVEYIVQKQDAVVGKRIKDISFPERVLISAIVRNDQVITPEGATVIHEGDILFVLVNKDQVEALKETLTR</sequence>
<dbReference type="PANTHER" id="PTHR32507:SF7">
    <property type="entry name" value="K(+)_H(+) ANTIPORTER NHAP2"/>
    <property type="match status" value="1"/>
</dbReference>
<keyword evidence="8 9" id="KW-0472">Membrane</keyword>
<feature type="transmembrane region" description="Helical" evidence="9">
    <location>
        <begin position="337"/>
        <end position="359"/>
    </location>
</feature>
<feature type="transmembrane region" description="Helical" evidence="9">
    <location>
        <begin position="64"/>
        <end position="82"/>
    </location>
</feature>
<feature type="transmembrane region" description="Helical" evidence="9">
    <location>
        <begin position="187"/>
        <end position="209"/>
    </location>
</feature>
<accession>A0ABU0CY70</accession>
<dbReference type="NCBIfam" id="NF003716">
    <property type="entry name" value="PRK05326.1-3"/>
    <property type="match status" value="1"/>
</dbReference>
<keyword evidence="5 9" id="KW-0812">Transmembrane</keyword>
<dbReference type="PROSITE" id="PS51202">
    <property type="entry name" value="RCK_C"/>
    <property type="match status" value="1"/>
</dbReference>
<dbReference type="SUPFAM" id="SSF116726">
    <property type="entry name" value="TrkA C-terminal domain-like"/>
    <property type="match status" value="1"/>
</dbReference>
<dbReference type="InterPro" id="IPR006153">
    <property type="entry name" value="Cation/H_exchanger_TM"/>
</dbReference>
<evidence type="ECO:0000256" key="2">
    <source>
        <dbReference type="ARBA" id="ARBA00022448"/>
    </source>
</evidence>
<comment type="caution">
    <text evidence="11">The sequence shown here is derived from an EMBL/GenBank/DDBJ whole genome shotgun (WGS) entry which is preliminary data.</text>
</comment>
<evidence type="ECO:0000256" key="5">
    <source>
        <dbReference type="ARBA" id="ARBA00022692"/>
    </source>
</evidence>
<gene>
    <name evidence="11" type="ORF">J2S00_003946</name>
</gene>
<evidence type="ECO:0000259" key="10">
    <source>
        <dbReference type="PROSITE" id="PS51202"/>
    </source>
</evidence>
<reference evidence="11 12" key="1">
    <citation type="submission" date="2023-07" db="EMBL/GenBank/DDBJ databases">
        <title>Genomic Encyclopedia of Type Strains, Phase IV (KMG-IV): sequencing the most valuable type-strain genomes for metagenomic binning, comparative biology and taxonomic classification.</title>
        <authorList>
            <person name="Goeker M."/>
        </authorList>
    </citation>
    <scope>NUCLEOTIDE SEQUENCE [LARGE SCALE GENOMIC DNA]</scope>
    <source>
        <strain evidence="11 12">DSM 17740</strain>
    </source>
</reference>
<feature type="transmembrane region" description="Helical" evidence="9">
    <location>
        <begin position="365"/>
        <end position="384"/>
    </location>
</feature>
<evidence type="ECO:0000313" key="11">
    <source>
        <dbReference type="EMBL" id="MDQ0341102.1"/>
    </source>
</evidence>
<dbReference type="EMBL" id="JAUSUQ010000032">
    <property type="protein sequence ID" value="MDQ0341102.1"/>
    <property type="molecule type" value="Genomic_DNA"/>
</dbReference>
<feature type="transmembrane region" description="Helical" evidence="9">
    <location>
        <begin position="229"/>
        <end position="257"/>
    </location>
</feature>
<feature type="transmembrane region" description="Helical" evidence="9">
    <location>
        <begin position="39"/>
        <end position="58"/>
    </location>
</feature>
<evidence type="ECO:0000256" key="1">
    <source>
        <dbReference type="ARBA" id="ARBA00004651"/>
    </source>
</evidence>
<feature type="transmembrane region" description="Helical" evidence="9">
    <location>
        <begin position="127"/>
        <end position="145"/>
    </location>
</feature>
<keyword evidence="12" id="KW-1185">Reference proteome</keyword>
<dbReference type="InterPro" id="IPR036721">
    <property type="entry name" value="RCK_C_sf"/>
</dbReference>